<dbReference type="RefSeq" id="WP_011368105.1">
    <property type="nucleotide sequence ID" value="NC_007519.1"/>
</dbReference>
<evidence type="ECO:0000313" key="4">
    <source>
        <dbReference type="Proteomes" id="UP000002710"/>
    </source>
</evidence>
<dbReference type="HOGENOM" id="CLU_109742_0_0_7"/>
<proteinExistence type="predicted"/>
<gene>
    <name evidence="3" type="ordered locus">Dde_2213</name>
</gene>
<accession>Q30Z86</accession>
<name>Q30Z86_OLEA2</name>
<sequence>MHVRTYSFHIAVGLLMLALLLPLAAAAQSLPQTADAVARSIDSQLAERLGLFETPVKGYSLIVTTPVDINDFEAANPLARQMSEELAAWFAQAGYKVQEIRKSRGVMFAPRKGEIMLTRKQRLLANENLRTTLMLSGTYTRTPKHVRFNIRLLHAPSNEVLAMASGTLPLTRELRSLLDSGHMYRATGYSPSVGTSLR</sequence>
<dbReference type="eggNOG" id="ENOG502ZZPA">
    <property type="taxonomic scope" value="Bacteria"/>
</dbReference>
<dbReference type="KEGG" id="dde:Dde_2213"/>
<dbReference type="Proteomes" id="UP000002710">
    <property type="component" value="Chromosome"/>
</dbReference>
<keyword evidence="4" id="KW-1185">Reference proteome</keyword>
<evidence type="ECO:0000313" key="3">
    <source>
        <dbReference type="EMBL" id="ABB39010.2"/>
    </source>
</evidence>
<reference evidence="3 4" key="1">
    <citation type="journal article" date="2011" name="J. Bacteriol.">
        <title>Complete genome sequence and updated annotation of Desulfovibrio alaskensis G20.</title>
        <authorList>
            <person name="Hauser L.J."/>
            <person name="Land M.L."/>
            <person name="Brown S.D."/>
            <person name="Larimer F."/>
            <person name="Keller K.L."/>
            <person name="Rapp-Giles B.J."/>
            <person name="Price M.N."/>
            <person name="Lin M."/>
            <person name="Bruce D.C."/>
            <person name="Detter J.C."/>
            <person name="Tapia R."/>
            <person name="Han C.S."/>
            <person name="Goodwin L.A."/>
            <person name="Cheng J.F."/>
            <person name="Pitluck S."/>
            <person name="Copeland A."/>
            <person name="Lucas S."/>
            <person name="Nolan M."/>
            <person name="Lapidus A.L."/>
            <person name="Palumbo A.V."/>
            <person name="Wall J.D."/>
        </authorList>
    </citation>
    <scope>NUCLEOTIDE SEQUENCE [LARGE SCALE GENOMIC DNA]</scope>
    <source>
        <strain evidence="4">ATCC BAA 1058 / DSM 17464 / G20</strain>
    </source>
</reference>
<feature type="chain" id="PRO_5004219922" description="FlgO domain-containing protein" evidence="1">
    <location>
        <begin position="28"/>
        <end position="198"/>
    </location>
</feature>
<dbReference type="STRING" id="207559.Dde_2213"/>
<dbReference type="InterPro" id="IPR041215">
    <property type="entry name" value="FlgO_dom"/>
</dbReference>
<dbReference type="EMBL" id="CP000112">
    <property type="protein sequence ID" value="ABB39010.2"/>
    <property type="molecule type" value="Genomic_DNA"/>
</dbReference>
<evidence type="ECO:0000256" key="1">
    <source>
        <dbReference type="SAM" id="SignalP"/>
    </source>
</evidence>
<keyword evidence="1" id="KW-0732">Signal</keyword>
<organism evidence="3 4">
    <name type="scientific">Oleidesulfovibrio alaskensis (strain ATCC BAA-1058 / DSM 17464 / G20)</name>
    <name type="common">Desulfovibrio alaskensis</name>
    <dbReference type="NCBI Taxonomy" id="207559"/>
    <lineage>
        <taxon>Bacteria</taxon>
        <taxon>Pseudomonadati</taxon>
        <taxon>Thermodesulfobacteriota</taxon>
        <taxon>Desulfovibrionia</taxon>
        <taxon>Desulfovibrionales</taxon>
        <taxon>Desulfovibrionaceae</taxon>
        <taxon>Oleidesulfovibrio</taxon>
    </lineage>
</organism>
<dbReference type="AlphaFoldDB" id="Q30Z86"/>
<evidence type="ECO:0000259" key="2">
    <source>
        <dbReference type="Pfam" id="PF17680"/>
    </source>
</evidence>
<feature type="signal peptide" evidence="1">
    <location>
        <begin position="1"/>
        <end position="27"/>
    </location>
</feature>
<protein>
    <recommendedName>
        <fullName evidence="2">FlgO domain-containing protein</fullName>
    </recommendedName>
</protein>
<feature type="domain" description="FlgO" evidence="2">
    <location>
        <begin position="56"/>
        <end position="171"/>
    </location>
</feature>
<dbReference type="Pfam" id="PF17680">
    <property type="entry name" value="FlgO"/>
    <property type="match status" value="1"/>
</dbReference>